<dbReference type="EMBL" id="JACASE010000003">
    <property type="protein sequence ID" value="KAF6485261.1"/>
    <property type="molecule type" value="Genomic_DNA"/>
</dbReference>
<comment type="caution">
    <text evidence="9">The sequence shown here is derived from an EMBL/GenBank/DDBJ whole genome shotgun (WGS) entry which is preliminary data.</text>
</comment>
<evidence type="ECO:0000256" key="6">
    <source>
        <dbReference type="ARBA" id="ARBA00022968"/>
    </source>
</evidence>
<evidence type="ECO:0000256" key="7">
    <source>
        <dbReference type="PIRSR" id="PIRSR605076-2"/>
    </source>
</evidence>
<keyword evidence="6" id="KW-0812">Transmembrane</keyword>
<dbReference type="Pfam" id="PF03414">
    <property type="entry name" value="Glyco_transf_6"/>
    <property type="match status" value="1"/>
</dbReference>
<evidence type="ECO:0000256" key="8">
    <source>
        <dbReference type="SAM" id="MobiDB-lite"/>
    </source>
</evidence>
<feature type="binding site" evidence="7">
    <location>
        <begin position="116"/>
        <end position="118"/>
    </location>
    <ligand>
        <name>UDP-N-acetyl-alpha-D-galactosamine</name>
        <dbReference type="ChEBI" id="CHEBI:67138"/>
    </ligand>
</feature>
<feature type="region of interest" description="Disordered" evidence="8">
    <location>
        <begin position="233"/>
        <end position="305"/>
    </location>
</feature>
<dbReference type="GO" id="GO:0016020">
    <property type="term" value="C:membrane"/>
    <property type="evidence" value="ECO:0007669"/>
    <property type="project" value="UniProtKB-SubCell"/>
</dbReference>
<keyword evidence="10" id="KW-1185">Reference proteome</keyword>
<accession>A0A7J8ILT7</accession>
<evidence type="ECO:0008006" key="11">
    <source>
        <dbReference type="Google" id="ProtNLM"/>
    </source>
</evidence>
<dbReference type="AlphaFoldDB" id="A0A7J8ILT7"/>
<comment type="cofactor">
    <cofactor evidence="1">
        <name>Mn(2+)</name>
        <dbReference type="ChEBI" id="CHEBI:29035"/>
    </cofactor>
</comment>
<evidence type="ECO:0000256" key="3">
    <source>
        <dbReference type="ARBA" id="ARBA00010413"/>
    </source>
</evidence>
<evidence type="ECO:0000256" key="1">
    <source>
        <dbReference type="ARBA" id="ARBA00001936"/>
    </source>
</evidence>
<dbReference type="GO" id="GO:0005794">
    <property type="term" value="C:Golgi apparatus"/>
    <property type="evidence" value="ECO:0007669"/>
    <property type="project" value="TreeGrafter"/>
</dbReference>
<feature type="region of interest" description="Disordered" evidence="8">
    <location>
        <begin position="122"/>
        <end position="204"/>
    </location>
</feature>
<evidence type="ECO:0000256" key="5">
    <source>
        <dbReference type="ARBA" id="ARBA00022679"/>
    </source>
</evidence>
<reference evidence="9 10" key="1">
    <citation type="journal article" date="2020" name="Nature">
        <title>Six reference-quality genomes reveal evolution of bat adaptations.</title>
        <authorList>
            <person name="Jebb D."/>
            <person name="Huang Z."/>
            <person name="Pippel M."/>
            <person name="Hughes G.M."/>
            <person name="Lavrichenko K."/>
            <person name="Devanna P."/>
            <person name="Winkler S."/>
            <person name="Jermiin L.S."/>
            <person name="Skirmuntt E.C."/>
            <person name="Katzourakis A."/>
            <person name="Burkitt-Gray L."/>
            <person name="Ray D.A."/>
            <person name="Sullivan K.A.M."/>
            <person name="Roscito J.G."/>
            <person name="Kirilenko B.M."/>
            <person name="Davalos L.M."/>
            <person name="Corthals A.P."/>
            <person name="Power M.L."/>
            <person name="Jones G."/>
            <person name="Ransome R.D."/>
            <person name="Dechmann D.K.N."/>
            <person name="Locatelli A.G."/>
            <person name="Puechmaille S.J."/>
            <person name="Fedrigo O."/>
            <person name="Jarvis E.D."/>
            <person name="Hiller M."/>
            <person name="Vernes S.C."/>
            <person name="Myers E.W."/>
            <person name="Teeling E.C."/>
        </authorList>
    </citation>
    <scope>NUCLEOTIDE SEQUENCE [LARGE SCALE GENOMIC DNA]</scope>
    <source>
        <strain evidence="9">MRouAeg1</strain>
        <tissue evidence="9">Muscle</tissue>
    </source>
</reference>
<sequence>MRCHRLALSLGLGLLVGTIFCALWVYVENWLPFSYVPYYLPCPEIFNMKLQYQGEKPFRPVARSQYPQPKLLEQRPTELLTLTPWLAPIVSEGTFDPELLQDMYQPLNLTIGVTAFAVGRLSSPGTPASSGTSWSRRSGSSCTATGCATTSLPTTPRPSPGSRWAPAASSASSPSRSMPAGRRCPRAAWRPSASTSPGGRTGRWTTSSAWTWTWCSGTRGALRPWETWWPPSTPATTPCPAGSSPTSAGPCPPPSWPTARATSTMAGRSSGGGWPGCTSLPGAATWASWRTRPTASWRPGRRRAT</sequence>
<dbReference type="InterPro" id="IPR005076">
    <property type="entry name" value="Glyco_trans_6"/>
</dbReference>
<organism evidence="9 10">
    <name type="scientific">Rousettus aegyptiacus</name>
    <name type="common">Egyptian fruit bat</name>
    <name type="synonym">Pteropus aegyptiacus</name>
    <dbReference type="NCBI Taxonomy" id="9407"/>
    <lineage>
        <taxon>Eukaryota</taxon>
        <taxon>Metazoa</taxon>
        <taxon>Chordata</taxon>
        <taxon>Craniata</taxon>
        <taxon>Vertebrata</taxon>
        <taxon>Euteleostomi</taxon>
        <taxon>Mammalia</taxon>
        <taxon>Eutheria</taxon>
        <taxon>Laurasiatheria</taxon>
        <taxon>Chiroptera</taxon>
        <taxon>Yinpterochiroptera</taxon>
        <taxon>Pteropodoidea</taxon>
        <taxon>Pteropodidae</taxon>
        <taxon>Rousettinae</taxon>
        <taxon>Rousettus</taxon>
    </lineage>
</organism>
<evidence type="ECO:0000313" key="10">
    <source>
        <dbReference type="Proteomes" id="UP000593571"/>
    </source>
</evidence>
<proteinExistence type="inferred from homology"/>
<dbReference type="Gene3D" id="3.90.550.10">
    <property type="entry name" value="Spore Coat Polysaccharide Biosynthesis Protein SpsA, Chain A"/>
    <property type="match status" value="1"/>
</dbReference>
<keyword evidence="5" id="KW-0808">Transferase</keyword>
<name>A0A7J8ILT7_ROUAE</name>
<feature type="compositionally biased region" description="Low complexity" evidence="8">
    <location>
        <begin position="122"/>
        <end position="182"/>
    </location>
</feature>
<dbReference type="GO" id="GO:0005975">
    <property type="term" value="P:carbohydrate metabolic process"/>
    <property type="evidence" value="ECO:0007669"/>
    <property type="project" value="InterPro"/>
</dbReference>
<gene>
    <name evidence="9" type="ORF">HJG63_010511</name>
</gene>
<dbReference type="Proteomes" id="UP000593571">
    <property type="component" value="Unassembled WGS sequence"/>
</dbReference>
<keyword evidence="4" id="KW-0328">Glycosyltransferase</keyword>
<dbReference type="GO" id="GO:0031982">
    <property type="term" value="C:vesicle"/>
    <property type="evidence" value="ECO:0007669"/>
    <property type="project" value="TreeGrafter"/>
</dbReference>
<evidence type="ECO:0000256" key="2">
    <source>
        <dbReference type="ARBA" id="ARBA00004606"/>
    </source>
</evidence>
<feature type="compositionally biased region" description="Low complexity" evidence="8">
    <location>
        <begin position="233"/>
        <end position="249"/>
    </location>
</feature>
<evidence type="ECO:0000313" key="9">
    <source>
        <dbReference type="EMBL" id="KAF6485261.1"/>
    </source>
</evidence>
<comment type="similarity">
    <text evidence="3">Belongs to the glycosyltransferase 6 family.</text>
</comment>
<dbReference type="PANTHER" id="PTHR10462">
    <property type="entry name" value="GLYCOSYLTRANSFERASE-RELATED"/>
    <property type="match status" value="1"/>
</dbReference>
<dbReference type="PANTHER" id="PTHR10462:SF49">
    <property type="entry name" value="GLOBOSIDE ALPHA-1,3-N-ACETYLGALACTOSAMINYLTRANSFERASE 1"/>
    <property type="match status" value="1"/>
</dbReference>
<dbReference type="SUPFAM" id="SSF53448">
    <property type="entry name" value="Nucleotide-diphospho-sugar transferases"/>
    <property type="match status" value="1"/>
</dbReference>
<keyword evidence="6" id="KW-0735">Signal-anchor</keyword>
<dbReference type="GO" id="GO:0047277">
    <property type="term" value="F:globoside alpha-N-acetylgalactosaminyltransferase activity"/>
    <property type="evidence" value="ECO:0007669"/>
    <property type="project" value="TreeGrafter"/>
</dbReference>
<protein>
    <recommendedName>
        <fullName evidence="11">Globoside alpha-1,3-N-acetylgalactosaminyltransferase 1</fullName>
    </recommendedName>
</protein>
<dbReference type="InterPro" id="IPR029044">
    <property type="entry name" value="Nucleotide-diphossugar_trans"/>
</dbReference>
<comment type="subcellular location">
    <subcellularLocation>
        <location evidence="2">Membrane</location>
        <topology evidence="2">Single-pass type II membrane protein</topology>
    </subcellularLocation>
</comment>
<evidence type="ECO:0000256" key="4">
    <source>
        <dbReference type="ARBA" id="ARBA00022676"/>
    </source>
</evidence>